<name>A0ABV0XDM9_9TELE</name>
<dbReference type="Proteomes" id="UP001469553">
    <property type="component" value="Unassembled WGS sequence"/>
</dbReference>
<dbReference type="EMBL" id="JAHRIP010000619">
    <property type="protein sequence ID" value="MEQ2279544.1"/>
    <property type="molecule type" value="Genomic_DNA"/>
</dbReference>
<reference evidence="2 3" key="1">
    <citation type="submission" date="2021-06" db="EMBL/GenBank/DDBJ databases">
        <authorList>
            <person name="Palmer J.M."/>
        </authorList>
    </citation>
    <scope>NUCLEOTIDE SEQUENCE [LARGE SCALE GENOMIC DNA]</scope>
    <source>
        <strain evidence="2 3">AS_MEX2019</strain>
        <tissue evidence="2">Muscle</tissue>
    </source>
</reference>
<protein>
    <submittedName>
        <fullName evidence="2">Uncharacterized protein</fullName>
    </submittedName>
</protein>
<accession>A0ABV0XDM9</accession>
<comment type="caution">
    <text evidence="2">The sequence shown here is derived from an EMBL/GenBank/DDBJ whole genome shotgun (WGS) entry which is preliminary data.</text>
</comment>
<sequence>MNIRRWQSRAEKSRGHKRDLNQAGRQAGSIQSGGATPKLDHYLKNPSCPGQSHARWVYRIKLCSREFPAETLSLRRQVQHFSQSEGRTTGPHHRGYSSNMQLQLTLCSRWMLYSTLSPDNFSSARFT</sequence>
<gene>
    <name evidence="2" type="ORF">AMECASPLE_010624</name>
</gene>
<keyword evidence="3" id="KW-1185">Reference proteome</keyword>
<evidence type="ECO:0000313" key="2">
    <source>
        <dbReference type="EMBL" id="MEQ2279544.1"/>
    </source>
</evidence>
<proteinExistence type="predicted"/>
<evidence type="ECO:0000256" key="1">
    <source>
        <dbReference type="SAM" id="MobiDB-lite"/>
    </source>
</evidence>
<organism evidence="2 3">
    <name type="scientific">Ameca splendens</name>
    <dbReference type="NCBI Taxonomy" id="208324"/>
    <lineage>
        <taxon>Eukaryota</taxon>
        <taxon>Metazoa</taxon>
        <taxon>Chordata</taxon>
        <taxon>Craniata</taxon>
        <taxon>Vertebrata</taxon>
        <taxon>Euteleostomi</taxon>
        <taxon>Actinopterygii</taxon>
        <taxon>Neopterygii</taxon>
        <taxon>Teleostei</taxon>
        <taxon>Neoteleostei</taxon>
        <taxon>Acanthomorphata</taxon>
        <taxon>Ovalentaria</taxon>
        <taxon>Atherinomorphae</taxon>
        <taxon>Cyprinodontiformes</taxon>
        <taxon>Goodeidae</taxon>
        <taxon>Ameca</taxon>
    </lineage>
</organism>
<feature type="region of interest" description="Disordered" evidence="1">
    <location>
        <begin position="1"/>
        <end position="51"/>
    </location>
</feature>
<evidence type="ECO:0000313" key="3">
    <source>
        <dbReference type="Proteomes" id="UP001469553"/>
    </source>
</evidence>